<evidence type="ECO:0000313" key="1">
    <source>
        <dbReference type="EMBL" id="TEB10318.1"/>
    </source>
</evidence>
<name>A0A4Y7RMU9_COPMI</name>
<evidence type="ECO:0000313" key="2">
    <source>
        <dbReference type="Proteomes" id="UP000298030"/>
    </source>
</evidence>
<proteinExistence type="predicted"/>
<organism evidence="1 2">
    <name type="scientific">Coprinellus micaceus</name>
    <name type="common">Glistening ink-cap mushroom</name>
    <name type="synonym">Coprinus micaceus</name>
    <dbReference type="NCBI Taxonomy" id="71717"/>
    <lineage>
        <taxon>Eukaryota</taxon>
        <taxon>Fungi</taxon>
        <taxon>Dikarya</taxon>
        <taxon>Basidiomycota</taxon>
        <taxon>Agaricomycotina</taxon>
        <taxon>Agaricomycetes</taxon>
        <taxon>Agaricomycetidae</taxon>
        <taxon>Agaricales</taxon>
        <taxon>Agaricineae</taxon>
        <taxon>Psathyrellaceae</taxon>
        <taxon>Coprinellus</taxon>
    </lineage>
</organism>
<reference evidence="1 2" key="1">
    <citation type="journal article" date="2019" name="Nat. Ecol. Evol.">
        <title>Megaphylogeny resolves global patterns of mushroom evolution.</title>
        <authorList>
            <person name="Varga T."/>
            <person name="Krizsan K."/>
            <person name="Foldi C."/>
            <person name="Dima B."/>
            <person name="Sanchez-Garcia M."/>
            <person name="Sanchez-Ramirez S."/>
            <person name="Szollosi G.J."/>
            <person name="Szarkandi J.G."/>
            <person name="Papp V."/>
            <person name="Albert L."/>
            <person name="Andreopoulos W."/>
            <person name="Angelini C."/>
            <person name="Antonin V."/>
            <person name="Barry K.W."/>
            <person name="Bougher N.L."/>
            <person name="Buchanan P."/>
            <person name="Buyck B."/>
            <person name="Bense V."/>
            <person name="Catcheside P."/>
            <person name="Chovatia M."/>
            <person name="Cooper J."/>
            <person name="Damon W."/>
            <person name="Desjardin D."/>
            <person name="Finy P."/>
            <person name="Geml J."/>
            <person name="Haridas S."/>
            <person name="Hughes K."/>
            <person name="Justo A."/>
            <person name="Karasinski D."/>
            <person name="Kautmanova I."/>
            <person name="Kiss B."/>
            <person name="Kocsube S."/>
            <person name="Kotiranta H."/>
            <person name="LaButti K.M."/>
            <person name="Lechner B.E."/>
            <person name="Liimatainen K."/>
            <person name="Lipzen A."/>
            <person name="Lukacs Z."/>
            <person name="Mihaltcheva S."/>
            <person name="Morgado L.N."/>
            <person name="Niskanen T."/>
            <person name="Noordeloos M.E."/>
            <person name="Ohm R.A."/>
            <person name="Ortiz-Santana B."/>
            <person name="Ovrebo C."/>
            <person name="Racz N."/>
            <person name="Riley R."/>
            <person name="Savchenko A."/>
            <person name="Shiryaev A."/>
            <person name="Soop K."/>
            <person name="Spirin V."/>
            <person name="Szebenyi C."/>
            <person name="Tomsovsky M."/>
            <person name="Tulloss R.E."/>
            <person name="Uehling J."/>
            <person name="Grigoriev I.V."/>
            <person name="Vagvolgyi C."/>
            <person name="Papp T."/>
            <person name="Martin F.M."/>
            <person name="Miettinen O."/>
            <person name="Hibbett D.S."/>
            <person name="Nagy L.G."/>
        </authorList>
    </citation>
    <scope>NUCLEOTIDE SEQUENCE [LARGE SCALE GENOMIC DNA]</scope>
    <source>
        <strain evidence="1 2">FP101781</strain>
    </source>
</reference>
<keyword evidence="2" id="KW-1185">Reference proteome</keyword>
<accession>A0A4Y7RMU9</accession>
<gene>
    <name evidence="1" type="ORF">FA13DRAFT_1722270</name>
</gene>
<sequence length="162" mass="18234">MTFNAYPIWRCKGKTLSSSRHQPPPGLKYDAELLEEALIPKRAPVLGGYPFSACREGEHVEVRQGWLPVFELQLVDLIESVEHCESIHGAAYGQMRLESNSKHKEADRLGSGLVKYPQAAAPKHDLPCEDMGVGANTRSLALRRSFRYSSRYNKDKPGYYIV</sequence>
<comment type="caution">
    <text evidence="1">The sequence shown here is derived from an EMBL/GenBank/DDBJ whole genome shotgun (WGS) entry which is preliminary data.</text>
</comment>
<dbReference type="EMBL" id="QPFP01000473">
    <property type="protein sequence ID" value="TEB10318.1"/>
    <property type="molecule type" value="Genomic_DNA"/>
</dbReference>
<dbReference type="Proteomes" id="UP000298030">
    <property type="component" value="Unassembled WGS sequence"/>
</dbReference>
<dbReference type="AlphaFoldDB" id="A0A4Y7RMU9"/>
<protein>
    <submittedName>
        <fullName evidence="1">Uncharacterized protein</fullName>
    </submittedName>
</protein>